<evidence type="ECO:0000313" key="2">
    <source>
        <dbReference type="EMBL" id="CDW27312.1"/>
    </source>
</evidence>
<name>A0A0K2TNU9_LEPSM</name>
<keyword evidence="1" id="KW-0812">Transmembrane</keyword>
<dbReference type="AlphaFoldDB" id="A0A0K2TNU9"/>
<dbReference type="EMBL" id="HACA01009951">
    <property type="protein sequence ID" value="CDW27312.1"/>
    <property type="molecule type" value="Transcribed_RNA"/>
</dbReference>
<accession>A0A0K2TNU9</accession>
<organism evidence="2">
    <name type="scientific">Lepeophtheirus salmonis</name>
    <name type="common">Salmon louse</name>
    <name type="synonym">Caligus salmonis</name>
    <dbReference type="NCBI Taxonomy" id="72036"/>
    <lineage>
        <taxon>Eukaryota</taxon>
        <taxon>Metazoa</taxon>
        <taxon>Ecdysozoa</taxon>
        <taxon>Arthropoda</taxon>
        <taxon>Crustacea</taxon>
        <taxon>Multicrustacea</taxon>
        <taxon>Hexanauplia</taxon>
        <taxon>Copepoda</taxon>
        <taxon>Siphonostomatoida</taxon>
        <taxon>Caligidae</taxon>
        <taxon>Lepeophtheirus</taxon>
    </lineage>
</organism>
<sequence>GVDQKTAMGLLGLLLFINLMRVCVNNDIHMGNFSHNCGWIVKISMNKHLGVRIYFY</sequence>
<feature type="transmembrane region" description="Helical" evidence="1">
    <location>
        <begin position="6"/>
        <end position="24"/>
    </location>
</feature>
<protein>
    <submittedName>
        <fullName evidence="2">Uncharacterized protein</fullName>
    </submittedName>
</protein>
<reference evidence="2" key="1">
    <citation type="submission" date="2014-05" db="EMBL/GenBank/DDBJ databases">
        <authorList>
            <person name="Chronopoulou M."/>
        </authorList>
    </citation>
    <scope>NUCLEOTIDE SEQUENCE</scope>
    <source>
        <tissue evidence="2">Whole organism</tissue>
    </source>
</reference>
<proteinExistence type="predicted"/>
<evidence type="ECO:0000256" key="1">
    <source>
        <dbReference type="SAM" id="Phobius"/>
    </source>
</evidence>
<keyword evidence="1" id="KW-1133">Transmembrane helix</keyword>
<feature type="non-terminal residue" evidence="2">
    <location>
        <position position="1"/>
    </location>
</feature>
<keyword evidence="1" id="KW-0472">Membrane</keyword>